<dbReference type="EMBL" id="JAIHNG010000159">
    <property type="protein sequence ID" value="KAI5950223.1"/>
    <property type="molecule type" value="Genomic_DNA"/>
</dbReference>
<name>A0AAD5BB89_9ASCO</name>
<gene>
    <name evidence="3" type="ORF">KGF57_004390</name>
</gene>
<keyword evidence="4" id="KW-1185">Reference proteome</keyword>
<evidence type="ECO:0000313" key="4">
    <source>
        <dbReference type="Proteomes" id="UP001204833"/>
    </source>
</evidence>
<dbReference type="RefSeq" id="XP_051607152.1">
    <property type="nucleotide sequence ID" value="XM_051753895.1"/>
</dbReference>
<keyword evidence="1" id="KW-1133">Transmembrane helix</keyword>
<feature type="chain" id="PRO_5042019175" evidence="2">
    <location>
        <begin position="20"/>
        <end position="178"/>
    </location>
</feature>
<organism evidence="3 4">
    <name type="scientific">Candida theae</name>
    <dbReference type="NCBI Taxonomy" id="1198502"/>
    <lineage>
        <taxon>Eukaryota</taxon>
        <taxon>Fungi</taxon>
        <taxon>Dikarya</taxon>
        <taxon>Ascomycota</taxon>
        <taxon>Saccharomycotina</taxon>
        <taxon>Pichiomycetes</taxon>
        <taxon>Debaryomycetaceae</taxon>
        <taxon>Candida/Lodderomyces clade</taxon>
        <taxon>Candida</taxon>
    </lineage>
</organism>
<evidence type="ECO:0000313" key="3">
    <source>
        <dbReference type="EMBL" id="KAI5950223.1"/>
    </source>
</evidence>
<evidence type="ECO:0000256" key="1">
    <source>
        <dbReference type="SAM" id="Phobius"/>
    </source>
</evidence>
<keyword evidence="1" id="KW-0472">Membrane</keyword>
<keyword evidence="2" id="KW-0732">Signal</keyword>
<dbReference type="Proteomes" id="UP001204833">
    <property type="component" value="Unassembled WGS sequence"/>
</dbReference>
<feature type="signal peptide" evidence="2">
    <location>
        <begin position="1"/>
        <end position="19"/>
    </location>
</feature>
<sequence length="178" mass="19781">MIRLLLAIPLVLLLDGAGSEQSASGETEIEPRNSGVLDSTIYGAHFNQSSHLKNSMATEKNTPNGLWIWILVGTLFVVLVVFGGIGLCVACMPVDTGSRSRKQKQKQHQCQCQCQCQCQSQHQNQNQQSPVQPYDSVEPDLEFPKKAYTKVEDLETLVGEEELGNPRKSDLDFSHMMF</sequence>
<evidence type="ECO:0000256" key="2">
    <source>
        <dbReference type="SAM" id="SignalP"/>
    </source>
</evidence>
<keyword evidence="1" id="KW-0812">Transmembrane</keyword>
<protein>
    <submittedName>
        <fullName evidence="3">Uncharacterized protein</fullName>
    </submittedName>
</protein>
<feature type="transmembrane region" description="Helical" evidence="1">
    <location>
        <begin position="66"/>
        <end position="94"/>
    </location>
</feature>
<dbReference type="GeneID" id="76152434"/>
<proteinExistence type="predicted"/>
<comment type="caution">
    <text evidence="3">The sequence shown here is derived from an EMBL/GenBank/DDBJ whole genome shotgun (WGS) entry which is preliminary data.</text>
</comment>
<dbReference type="AlphaFoldDB" id="A0AAD5BB89"/>
<reference evidence="3 4" key="1">
    <citation type="journal article" date="2022" name="DNA Res.">
        <title>Genome analysis of five recently described species of the CUG-Ser clade uncovers Candida theae as a new hybrid lineage with pathogenic potential in the Candida parapsilosis species complex.</title>
        <authorList>
            <person name="Mixao V."/>
            <person name="Del Olmo V."/>
            <person name="Hegedusova E."/>
            <person name="Saus E."/>
            <person name="Pryszcz L."/>
            <person name="Cillingova A."/>
            <person name="Nosek J."/>
            <person name="Gabaldon T."/>
        </authorList>
    </citation>
    <scope>NUCLEOTIDE SEQUENCE [LARGE SCALE GENOMIC DNA]</scope>
    <source>
        <strain evidence="3 4">CBS 12239</strain>
    </source>
</reference>
<accession>A0AAD5BB89</accession>